<feature type="domain" description="C2H2-type" evidence="9">
    <location>
        <begin position="295"/>
        <end position="322"/>
    </location>
</feature>
<dbReference type="PANTHER" id="PTHR24404">
    <property type="entry name" value="ZINC FINGER PROTEIN"/>
    <property type="match status" value="1"/>
</dbReference>
<dbReference type="Pfam" id="PF16087">
    <property type="entry name" value="DUF4817"/>
    <property type="match status" value="1"/>
</dbReference>
<dbReference type="Gene3D" id="1.10.10.60">
    <property type="entry name" value="Homeodomain-like"/>
    <property type="match status" value="1"/>
</dbReference>
<organism evidence="10 11">
    <name type="scientific">Leptidea sinapis</name>
    <dbReference type="NCBI Taxonomy" id="189913"/>
    <lineage>
        <taxon>Eukaryota</taxon>
        <taxon>Metazoa</taxon>
        <taxon>Ecdysozoa</taxon>
        <taxon>Arthropoda</taxon>
        <taxon>Hexapoda</taxon>
        <taxon>Insecta</taxon>
        <taxon>Pterygota</taxon>
        <taxon>Neoptera</taxon>
        <taxon>Endopterygota</taxon>
        <taxon>Lepidoptera</taxon>
        <taxon>Glossata</taxon>
        <taxon>Ditrysia</taxon>
        <taxon>Papilionoidea</taxon>
        <taxon>Pieridae</taxon>
        <taxon>Dismorphiinae</taxon>
        <taxon>Leptidea</taxon>
    </lineage>
</organism>
<keyword evidence="3" id="KW-0677">Repeat</keyword>
<dbReference type="InterPro" id="IPR036236">
    <property type="entry name" value="Znf_C2H2_sf"/>
</dbReference>
<protein>
    <recommendedName>
        <fullName evidence="9">C2H2-type domain-containing protein</fullName>
    </recommendedName>
</protein>
<dbReference type="Pfam" id="PF12874">
    <property type="entry name" value="zf-met"/>
    <property type="match status" value="1"/>
</dbReference>
<dbReference type="Gene3D" id="3.30.160.60">
    <property type="entry name" value="Classic Zinc Finger"/>
    <property type="match status" value="1"/>
</dbReference>
<keyword evidence="6" id="KW-0238">DNA-binding</keyword>
<keyword evidence="2" id="KW-0479">Metal-binding</keyword>
<evidence type="ECO:0000313" key="10">
    <source>
        <dbReference type="EMBL" id="VVC89073.1"/>
    </source>
</evidence>
<proteinExistence type="predicted"/>
<dbReference type="SUPFAM" id="SSF57667">
    <property type="entry name" value="beta-beta-alpha zinc fingers"/>
    <property type="match status" value="1"/>
</dbReference>
<dbReference type="InterPro" id="IPR032135">
    <property type="entry name" value="DUF4817"/>
</dbReference>
<feature type="domain" description="C2H2-type" evidence="9">
    <location>
        <begin position="323"/>
        <end position="350"/>
    </location>
</feature>
<gene>
    <name evidence="10" type="ORF">LSINAPIS_LOCUS2288</name>
</gene>
<keyword evidence="7" id="KW-0539">Nucleus</keyword>
<dbReference type="GO" id="GO:0003700">
    <property type="term" value="F:DNA-binding transcription factor activity"/>
    <property type="evidence" value="ECO:0007669"/>
    <property type="project" value="TreeGrafter"/>
</dbReference>
<sequence>MSGQYFNEEYSDMVRAYATSNESIRGAINLYREKFPNRRIPSYYLMLDVNQRLRLFGRLTESPSRKGQRKRRPFKQQQSIIEYLKDNPDQSPQCVAKRFGVSQQSIMKLCSKQHLNLIHLKNVQDLGVKLEPLDQNSGTENIINLKMCRICYKDKGQYPIFNNKEHPNIPEDIFNFSGVQNNLLMIVCLDYTYKIRHTKNSSTNSCSVLRLTLFILFIQYCYEINGIKNVNSTTVADESLIECPSELTDNDEIINAYTWSCDICKETFYDKGTYNGHFQRCKRRHKIKSTKNQFYLCDTCGKTTTTKASLLIHKRTHENVFPHMCDQCPYKGRTIDLLKVHKRTHLTEKPYKKIMLGHRVSVHKMKSKQYGRLPSYLQCQLSESNDLNNVDSLRTEAQTDKNVE</sequence>
<keyword evidence="5" id="KW-0862">Zinc</keyword>
<evidence type="ECO:0000256" key="8">
    <source>
        <dbReference type="PROSITE-ProRule" id="PRU00042"/>
    </source>
</evidence>
<evidence type="ECO:0000256" key="2">
    <source>
        <dbReference type="ARBA" id="ARBA00022723"/>
    </source>
</evidence>
<dbReference type="EMBL" id="FZQP02000448">
    <property type="protein sequence ID" value="VVC89073.1"/>
    <property type="molecule type" value="Genomic_DNA"/>
</dbReference>
<evidence type="ECO:0000256" key="1">
    <source>
        <dbReference type="ARBA" id="ARBA00004123"/>
    </source>
</evidence>
<dbReference type="InterPro" id="IPR050589">
    <property type="entry name" value="Ikaros_C2H2-ZF"/>
</dbReference>
<dbReference type="InterPro" id="IPR013087">
    <property type="entry name" value="Znf_C2H2_type"/>
</dbReference>
<evidence type="ECO:0000256" key="7">
    <source>
        <dbReference type="ARBA" id="ARBA00023242"/>
    </source>
</evidence>
<dbReference type="AlphaFoldDB" id="A0A5E4PV79"/>
<evidence type="ECO:0000313" key="11">
    <source>
        <dbReference type="Proteomes" id="UP000324832"/>
    </source>
</evidence>
<dbReference type="Proteomes" id="UP000324832">
    <property type="component" value="Unassembled WGS sequence"/>
</dbReference>
<dbReference type="Pfam" id="PF00096">
    <property type="entry name" value="zf-C2H2"/>
    <property type="match status" value="1"/>
</dbReference>
<keyword evidence="4 8" id="KW-0863">Zinc-finger</keyword>
<dbReference type="GO" id="GO:0000978">
    <property type="term" value="F:RNA polymerase II cis-regulatory region sequence-specific DNA binding"/>
    <property type="evidence" value="ECO:0007669"/>
    <property type="project" value="TreeGrafter"/>
</dbReference>
<dbReference type="SMART" id="SM00355">
    <property type="entry name" value="ZnF_C2H2"/>
    <property type="match status" value="3"/>
</dbReference>
<evidence type="ECO:0000256" key="6">
    <source>
        <dbReference type="ARBA" id="ARBA00023125"/>
    </source>
</evidence>
<keyword evidence="11" id="KW-1185">Reference proteome</keyword>
<dbReference type="GO" id="GO:0006357">
    <property type="term" value="P:regulation of transcription by RNA polymerase II"/>
    <property type="evidence" value="ECO:0007669"/>
    <property type="project" value="TreeGrafter"/>
</dbReference>
<dbReference type="PANTHER" id="PTHR24404:SF114">
    <property type="entry name" value="KLUMPFUSS, ISOFORM B-RELATED"/>
    <property type="match status" value="1"/>
</dbReference>
<evidence type="ECO:0000259" key="9">
    <source>
        <dbReference type="PROSITE" id="PS50157"/>
    </source>
</evidence>
<dbReference type="PROSITE" id="PS50157">
    <property type="entry name" value="ZINC_FINGER_C2H2_2"/>
    <property type="match status" value="2"/>
</dbReference>
<name>A0A5E4PV79_9NEOP</name>
<reference evidence="10 11" key="1">
    <citation type="submission" date="2017-07" db="EMBL/GenBank/DDBJ databases">
        <authorList>
            <person name="Talla V."/>
            <person name="Backstrom N."/>
        </authorList>
    </citation>
    <scope>NUCLEOTIDE SEQUENCE [LARGE SCALE GENOMIC DNA]</scope>
</reference>
<comment type="subcellular location">
    <subcellularLocation>
        <location evidence="1">Nucleus</location>
    </subcellularLocation>
</comment>
<evidence type="ECO:0000256" key="5">
    <source>
        <dbReference type="ARBA" id="ARBA00022833"/>
    </source>
</evidence>
<accession>A0A5E4PV79</accession>
<evidence type="ECO:0000256" key="4">
    <source>
        <dbReference type="ARBA" id="ARBA00022771"/>
    </source>
</evidence>
<dbReference type="GO" id="GO:0008270">
    <property type="term" value="F:zinc ion binding"/>
    <property type="evidence" value="ECO:0007669"/>
    <property type="project" value="UniProtKB-KW"/>
</dbReference>
<dbReference type="GO" id="GO:0005634">
    <property type="term" value="C:nucleus"/>
    <property type="evidence" value="ECO:0007669"/>
    <property type="project" value="UniProtKB-SubCell"/>
</dbReference>
<evidence type="ECO:0000256" key="3">
    <source>
        <dbReference type="ARBA" id="ARBA00022737"/>
    </source>
</evidence>